<reference evidence="1" key="1">
    <citation type="journal article" date="2019" name="bioRxiv">
        <title>The Genome of the Zebra Mussel, Dreissena polymorpha: A Resource for Invasive Species Research.</title>
        <authorList>
            <person name="McCartney M.A."/>
            <person name="Auch B."/>
            <person name="Kono T."/>
            <person name="Mallez S."/>
            <person name="Zhang Y."/>
            <person name="Obille A."/>
            <person name="Becker A."/>
            <person name="Abrahante J.E."/>
            <person name="Garbe J."/>
            <person name="Badalamenti J.P."/>
            <person name="Herman A."/>
            <person name="Mangelson H."/>
            <person name="Liachko I."/>
            <person name="Sullivan S."/>
            <person name="Sone E.D."/>
            <person name="Koren S."/>
            <person name="Silverstein K.A.T."/>
            <person name="Beckman K.B."/>
            <person name="Gohl D.M."/>
        </authorList>
    </citation>
    <scope>NUCLEOTIDE SEQUENCE</scope>
    <source>
        <strain evidence="1">Duluth1</strain>
        <tissue evidence="1">Whole animal</tissue>
    </source>
</reference>
<gene>
    <name evidence="1" type="ORF">DPMN_008918</name>
</gene>
<accession>A0A9D4MW06</accession>
<evidence type="ECO:0000313" key="2">
    <source>
        <dbReference type="Proteomes" id="UP000828390"/>
    </source>
</evidence>
<proteinExistence type="predicted"/>
<evidence type="ECO:0000313" key="1">
    <source>
        <dbReference type="EMBL" id="KAH3884932.1"/>
    </source>
</evidence>
<organism evidence="1 2">
    <name type="scientific">Dreissena polymorpha</name>
    <name type="common">Zebra mussel</name>
    <name type="synonym">Mytilus polymorpha</name>
    <dbReference type="NCBI Taxonomy" id="45954"/>
    <lineage>
        <taxon>Eukaryota</taxon>
        <taxon>Metazoa</taxon>
        <taxon>Spiralia</taxon>
        <taxon>Lophotrochozoa</taxon>
        <taxon>Mollusca</taxon>
        <taxon>Bivalvia</taxon>
        <taxon>Autobranchia</taxon>
        <taxon>Heteroconchia</taxon>
        <taxon>Euheterodonta</taxon>
        <taxon>Imparidentia</taxon>
        <taxon>Neoheterodontei</taxon>
        <taxon>Myida</taxon>
        <taxon>Dreissenoidea</taxon>
        <taxon>Dreissenidae</taxon>
        <taxon>Dreissena</taxon>
    </lineage>
</organism>
<dbReference type="Gene3D" id="1.10.1280.10">
    <property type="entry name" value="Di-copper center containing domain from catechol oxidase"/>
    <property type="match status" value="1"/>
</dbReference>
<dbReference type="SUPFAM" id="SSF48056">
    <property type="entry name" value="Di-copper centre-containing domain"/>
    <property type="match status" value="1"/>
</dbReference>
<reference evidence="1" key="2">
    <citation type="submission" date="2020-11" db="EMBL/GenBank/DDBJ databases">
        <authorList>
            <person name="McCartney M.A."/>
            <person name="Auch B."/>
            <person name="Kono T."/>
            <person name="Mallez S."/>
            <person name="Becker A."/>
            <person name="Gohl D.M."/>
            <person name="Silverstein K.A.T."/>
            <person name="Koren S."/>
            <person name="Bechman K.B."/>
            <person name="Herman A."/>
            <person name="Abrahante J.E."/>
            <person name="Garbe J."/>
        </authorList>
    </citation>
    <scope>NUCLEOTIDE SEQUENCE</scope>
    <source>
        <strain evidence="1">Duluth1</strain>
        <tissue evidence="1">Whole animal</tissue>
    </source>
</reference>
<dbReference type="InterPro" id="IPR008922">
    <property type="entry name" value="Di-copper_centre_dom_sf"/>
</dbReference>
<dbReference type="AlphaFoldDB" id="A0A9D4MW06"/>
<protein>
    <submittedName>
        <fullName evidence="1">Uncharacterized protein</fullName>
    </submittedName>
</protein>
<comment type="caution">
    <text evidence="1">The sequence shown here is derived from an EMBL/GenBank/DDBJ whole genome shotgun (WGS) entry which is preliminary data.</text>
</comment>
<dbReference type="Proteomes" id="UP000828390">
    <property type="component" value="Unassembled WGS sequence"/>
</dbReference>
<name>A0A9D4MW06_DREPO</name>
<dbReference type="EMBL" id="JAIWYP010000001">
    <property type="protein sequence ID" value="KAH3884932.1"/>
    <property type="molecule type" value="Genomic_DNA"/>
</dbReference>
<keyword evidence="2" id="KW-1185">Reference proteome</keyword>
<sequence length="93" mass="10925">MQMYVSKFCEENPSMTTSEKAFLQKTVTTSFAPISASGRGKRQATRPRLRKEIRTMTITERARYFNALTRLKRDTVRGQWLIISHCSNRFFRT</sequence>